<reference evidence="1" key="1">
    <citation type="submission" date="2019-03" db="EMBL/GenBank/DDBJ databases">
        <title>Single cell metagenomics reveals metabolic interactions within the superorganism composed of flagellate Streblomastix strix and complex community of Bacteroidetes bacteria on its surface.</title>
        <authorList>
            <person name="Treitli S.C."/>
            <person name="Kolisko M."/>
            <person name="Husnik F."/>
            <person name="Keeling P."/>
            <person name="Hampl V."/>
        </authorList>
    </citation>
    <scope>NUCLEOTIDE SEQUENCE</scope>
    <source>
        <strain evidence="1">STM</strain>
    </source>
</reference>
<name>A0A5J4SGW7_9ZZZZ</name>
<comment type="caution">
    <text evidence="1">The sequence shown here is derived from an EMBL/GenBank/DDBJ whole genome shotgun (WGS) entry which is preliminary data.</text>
</comment>
<dbReference type="EMBL" id="SNRY01000183">
    <property type="protein sequence ID" value="KAA6345148.1"/>
    <property type="molecule type" value="Genomic_DNA"/>
</dbReference>
<proteinExistence type="predicted"/>
<sequence length="254" mass="29556">MKKSKYILLIIIFIPLFSFAQNVTISLEELTKLKTDLDSLKHAVTQKKTIIEQLTDSIISYNLVVSKQHLNQEISISKLDSLQSILHKQDSEIQNLKEQIALCQSGNDALYGRMDTLAVQIGITRLSLKYNPKYSQITVDEFDKIKNEQIKKDYTWVKELHVIYKKSTDKLKEIINEIQNNPHRSNTTNLIRDRFVEEGINKIKQLSYYAKYYNKEHTIIYLDDQIDLCIDLLTQHKKGKSADFGNILKALTYK</sequence>
<evidence type="ECO:0008006" key="2">
    <source>
        <dbReference type="Google" id="ProtNLM"/>
    </source>
</evidence>
<gene>
    <name evidence="1" type="ORF">EZS27_007262</name>
</gene>
<dbReference type="AlphaFoldDB" id="A0A5J4SGW7"/>
<protein>
    <recommendedName>
        <fullName evidence="2">Chromosome partition protein Smc</fullName>
    </recommendedName>
</protein>
<accession>A0A5J4SGW7</accession>
<evidence type="ECO:0000313" key="1">
    <source>
        <dbReference type="EMBL" id="KAA6345148.1"/>
    </source>
</evidence>
<organism evidence="1">
    <name type="scientific">termite gut metagenome</name>
    <dbReference type="NCBI Taxonomy" id="433724"/>
    <lineage>
        <taxon>unclassified sequences</taxon>
        <taxon>metagenomes</taxon>
        <taxon>organismal metagenomes</taxon>
    </lineage>
</organism>